<reference evidence="2" key="1">
    <citation type="submission" date="2013-12" db="EMBL/GenBank/DDBJ databases">
        <authorList>
            <person name="Linke B."/>
        </authorList>
    </citation>
    <scope>NUCLEOTIDE SEQUENCE [LARGE SCALE GENOMIC DNA]</scope>
    <source>
        <strain evidence="2">CRIB-18</strain>
    </source>
</reference>
<dbReference type="OrthoDB" id="9811409at2"/>
<feature type="region of interest" description="Disordered" evidence="1">
    <location>
        <begin position="641"/>
        <end position="661"/>
    </location>
</feature>
<dbReference type="Gene3D" id="3.30.920.30">
    <property type="entry name" value="Hypothetical protein"/>
    <property type="match status" value="1"/>
</dbReference>
<dbReference type="eggNOG" id="COG1724">
    <property type="taxonomic scope" value="Bacteria"/>
</dbReference>
<gene>
    <name evidence="2" type="ORF">CSEC_1849</name>
</gene>
<feature type="region of interest" description="Disordered" evidence="1">
    <location>
        <begin position="27"/>
        <end position="49"/>
    </location>
</feature>
<evidence type="ECO:0008006" key="4">
    <source>
        <dbReference type="Google" id="ProtNLM"/>
    </source>
</evidence>
<organism evidence="2 3">
    <name type="scientific">Candidatus Criblamydia sequanensis CRIB-18</name>
    <dbReference type="NCBI Taxonomy" id="1437425"/>
    <lineage>
        <taxon>Bacteria</taxon>
        <taxon>Pseudomonadati</taxon>
        <taxon>Chlamydiota</taxon>
        <taxon>Chlamydiia</taxon>
        <taxon>Parachlamydiales</taxon>
        <taxon>Candidatus Criblamydiaceae</taxon>
        <taxon>Candidatus Criblamydia</taxon>
    </lineage>
</organism>
<sequence>MQALPKEGLFSNTDLYIAKEENFQTSSSISIRPDNRAASGSSTKPLSLKPESKDAINKKVAHQANVALKLERCCKARRDECEHALSLIKSRLFSLAPGWMKSIKISISDFILIEIQSQLPKIYKNLPLKEIKLTHELKQLRGKVAIIHFFLTGIDYRISGNTHSLFFLTKEDFFITLVHIFDETIVKLKDALIEKDPYVEKFFLSNKGKELEAQVLRIMDQFTFLSGLIKKKSDSVMKILLSAPANLDDSLEPEPKRTVTDWLNCAKSFLVHLKIAIKEVFPGEDEAILGISSAIKYVDHYLKKTIQPKDIKLLQTLIYNNTAHTLALCEEASEKEREDQQKSEVLSSLNNLTRFEKMKHQIEVAKPNIYSFTLSGIESMNHALVMALEVLVRETKGCVEVKAKENFFLTISLILEKLKQEALGDEREDLHAIEMALRSYKKLKNEDVLYLYFGSLHLIEEMEVFIENMSFTRVQIFRKILEEIQIREDKGARLTLDIFLYQLKTMEEFFESLSSLAASVTYLRRKMLYLIEEKRAQEKPVKKKGKSKPAFKKKTQQRKQQKNPDSKAKKIEKKTSSQVSLTQNSLPVNEPIDEKKLEGERSLPIEKPFFEEEESGGESKEAIEKTLIAKKIELFQSDWQAKGGIKEPRSKKRSENRENFRNVSSKELLKELIKAGWERKKSIGGHAQFVLPGRSDLGRVTVPINNKRDGLPIKTVQNVKNSIKMGVSNN</sequence>
<feature type="compositionally biased region" description="Basic and acidic residues" evidence="1">
    <location>
        <begin position="644"/>
        <end position="660"/>
    </location>
</feature>
<dbReference type="InterPro" id="IPR038570">
    <property type="entry name" value="HicA_sf"/>
</dbReference>
<accession>A0A090D2U7</accession>
<comment type="caution">
    <text evidence="2">The sequence shown here is derived from an EMBL/GenBank/DDBJ whole genome shotgun (WGS) entry which is preliminary data.</text>
</comment>
<keyword evidence="3" id="KW-1185">Reference proteome</keyword>
<feature type="region of interest" description="Disordered" evidence="1">
    <location>
        <begin position="539"/>
        <end position="598"/>
    </location>
</feature>
<dbReference type="STRING" id="1437425.CSEC_1849"/>
<reference evidence="2" key="2">
    <citation type="submission" date="2014-09" db="EMBL/GenBank/DDBJ databases">
        <title>Criblamydia sequanensis harbors a mega-plasmid encoding arsenite resistance.</title>
        <authorList>
            <person name="Bertelli C."/>
            <person name="Goesmann A."/>
            <person name="Greub G."/>
        </authorList>
    </citation>
    <scope>NUCLEOTIDE SEQUENCE [LARGE SCALE GENOMIC DNA]</scope>
    <source>
        <strain evidence="2">CRIB-18</strain>
    </source>
</reference>
<dbReference type="RefSeq" id="WP_041018212.1">
    <property type="nucleotide sequence ID" value="NZ_CCEJ010000009.1"/>
</dbReference>
<dbReference type="Proteomes" id="UP000031552">
    <property type="component" value="Unassembled WGS sequence"/>
</dbReference>
<proteinExistence type="predicted"/>
<feature type="compositionally biased region" description="Polar residues" evidence="1">
    <location>
        <begin position="576"/>
        <end position="587"/>
    </location>
</feature>
<evidence type="ECO:0000313" key="3">
    <source>
        <dbReference type="Proteomes" id="UP000031552"/>
    </source>
</evidence>
<evidence type="ECO:0000256" key="1">
    <source>
        <dbReference type="SAM" id="MobiDB-lite"/>
    </source>
</evidence>
<name>A0A090D2U7_9BACT</name>
<feature type="compositionally biased region" description="Basic residues" evidence="1">
    <location>
        <begin position="541"/>
        <end position="561"/>
    </location>
</feature>
<protein>
    <recommendedName>
        <fullName evidence="4">YcfA family protein</fullName>
    </recommendedName>
</protein>
<dbReference type="EMBL" id="CCEJ010000009">
    <property type="protein sequence ID" value="CDR34658.1"/>
    <property type="molecule type" value="Genomic_DNA"/>
</dbReference>
<dbReference type="AlphaFoldDB" id="A0A090D2U7"/>
<feature type="compositionally biased region" description="Basic and acidic residues" evidence="1">
    <location>
        <begin position="562"/>
        <end position="575"/>
    </location>
</feature>
<evidence type="ECO:0000313" key="2">
    <source>
        <dbReference type="EMBL" id="CDR34658.1"/>
    </source>
</evidence>